<evidence type="ECO:0000259" key="7">
    <source>
        <dbReference type="PROSITE" id="PS50888"/>
    </source>
</evidence>
<keyword evidence="3 5" id="KW-0804">Transcription</keyword>
<evidence type="ECO:0000256" key="2">
    <source>
        <dbReference type="ARBA" id="ARBA00023015"/>
    </source>
</evidence>
<dbReference type="PANTHER" id="PTHR11514">
    <property type="entry name" value="MYC"/>
    <property type="match status" value="1"/>
</dbReference>
<dbReference type="SMART" id="SM00353">
    <property type="entry name" value="HLH"/>
    <property type="match status" value="1"/>
</dbReference>
<evidence type="ECO:0000256" key="5">
    <source>
        <dbReference type="RuleBase" id="RU369104"/>
    </source>
</evidence>
<evidence type="ECO:0000313" key="8">
    <source>
        <dbReference type="EMBL" id="KAL3499096.1"/>
    </source>
</evidence>
<dbReference type="InterPro" id="IPR045084">
    <property type="entry name" value="AIB/MYC-like"/>
</dbReference>
<dbReference type="PANTHER" id="PTHR11514:SF115">
    <property type="entry name" value="TRANSCRIPTION FACTOR"/>
    <property type="match status" value="1"/>
</dbReference>
<dbReference type="Pfam" id="PF00010">
    <property type="entry name" value="HLH"/>
    <property type="match status" value="1"/>
</dbReference>
<dbReference type="InterPro" id="IPR036638">
    <property type="entry name" value="HLH_DNA-bd_sf"/>
</dbReference>
<dbReference type="AlphaFoldDB" id="A0ABD2XWE8"/>
<comment type="caution">
    <text evidence="8">The sequence shown here is derived from an EMBL/GenBank/DDBJ whole genome shotgun (WGS) entry which is preliminary data.</text>
</comment>
<comment type="subcellular location">
    <subcellularLocation>
        <location evidence="1 5">Nucleus</location>
    </subcellularLocation>
</comment>
<dbReference type="Pfam" id="PF14215">
    <property type="entry name" value="bHLH-MYC_N"/>
    <property type="match status" value="1"/>
</dbReference>
<dbReference type="SUPFAM" id="SSF47459">
    <property type="entry name" value="HLH, helix-loop-helix DNA-binding domain"/>
    <property type="match status" value="1"/>
</dbReference>
<evidence type="ECO:0000256" key="1">
    <source>
        <dbReference type="ARBA" id="ARBA00004123"/>
    </source>
</evidence>
<dbReference type="EMBL" id="JBJUIK010000017">
    <property type="protein sequence ID" value="KAL3499096.1"/>
    <property type="molecule type" value="Genomic_DNA"/>
</dbReference>
<evidence type="ECO:0000256" key="3">
    <source>
        <dbReference type="ARBA" id="ARBA00023163"/>
    </source>
</evidence>
<dbReference type="InterPro" id="IPR011598">
    <property type="entry name" value="bHLH_dom"/>
</dbReference>
<feature type="region of interest" description="Disordered" evidence="6">
    <location>
        <begin position="262"/>
        <end position="281"/>
    </location>
</feature>
<dbReference type="GO" id="GO:0006355">
    <property type="term" value="P:regulation of DNA-templated transcription"/>
    <property type="evidence" value="ECO:0007669"/>
    <property type="project" value="UniProtKB-ARBA"/>
</dbReference>
<name>A0ABD2XWE8_9GENT</name>
<feature type="compositionally biased region" description="Basic residues" evidence="6">
    <location>
        <begin position="263"/>
        <end position="272"/>
    </location>
</feature>
<evidence type="ECO:0000256" key="4">
    <source>
        <dbReference type="ARBA" id="ARBA00023242"/>
    </source>
</evidence>
<gene>
    <name evidence="8" type="ORF">ACH5RR_041828</name>
</gene>
<dbReference type="Gene3D" id="4.10.280.10">
    <property type="entry name" value="Helix-loop-helix DNA-binding domain"/>
    <property type="match status" value="1"/>
</dbReference>
<reference evidence="8 9" key="1">
    <citation type="submission" date="2024-11" db="EMBL/GenBank/DDBJ databases">
        <title>A near-complete genome assembly of Cinchona calisaya.</title>
        <authorList>
            <person name="Lian D.C."/>
            <person name="Zhao X.W."/>
            <person name="Wei L."/>
        </authorList>
    </citation>
    <scope>NUCLEOTIDE SEQUENCE [LARGE SCALE GENOMIC DNA]</scope>
    <source>
        <tissue evidence="8">Nenye</tissue>
    </source>
</reference>
<dbReference type="InterPro" id="IPR025610">
    <property type="entry name" value="MYC/MYB_N"/>
</dbReference>
<evidence type="ECO:0000313" key="9">
    <source>
        <dbReference type="Proteomes" id="UP001630127"/>
    </source>
</evidence>
<dbReference type="PROSITE" id="PS50888">
    <property type="entry name" value="BHLH"/>
    <property type="match status" value="1"/>
</dbReference>
<sequence>MEDILASSFSPPLLREGTFHAPKQLLQFIMQSQQEDWWVYSIFWQATRDENDRLILSWGDGHFRGAKDSSHKASNYGKGERKIGREIQSFLCDFSHVDGFADGVDVADSEWFYMLSVTRSFVAGDDLFVQTFNSDSYAWLAGDHELQLYNYERAKEAHSHGVKTFVCISTCRGILELGSSDIIKEDWELVQLCKTLFGSESSTSTTRNNPTIPPIPDRNPGELFDIGILGQNEDSEVKVEGNVMNEEPENLFISEGPLYNRSSSRKRMRKSSGKGQEMAVNHMEAERQRREKLNHRFYALRSVVPNISRMDKASLLADAVAYINELKAKIQDLEQKVRDPCSSRDMQDTQSTVTTVDQQKVLMLSSSSYYVSHEIDVQFIGPEAIIRLLCQDVNYPSARLMDALRELEFQVCSASFSSIQDLMLHDVVVRVPDNGLTTVDALKTALQTRLRL</sequence>
<organism evidence="8 9">
    <name type="scientific">Cinchona calisaya</name>
    <dbReference type="NCBI Taxonomy" id="153742"/>
    <lineage>
        <taxon>Eukaryota</taxon>
        <taxon>Viridiplantae</taxon>
        <taxon>Streptophyta</taxon>
        <taxon>Embryophyta</taxon>
        <taxon>Tracheophyta</taxon>
        <taxon>Spermatophyta</taxon>
        <taxon>Magnoliopsida</taxon>
        <taxon>eudicotyledons</taxon>
        <taxon>Gunneridae</taxon>
        <taxon>Pentapetalae</taxon>
        <taxon>asterids</taxon>
        <taxon>lamiids</taxon>
        <taxon>Gentianales</taxon>
        <taxon>Rubiaceae</taxon>
        <taxon>Cinchonoideae</taxon>
        <taxon>Cinchoneae</taxon>
        <taxon>Cinchona</taxon>
    </lineage>
</organism>
<proteinExistence type="predicted"/>
<protein>
    <recommendedName>
        <fullName evidence="5">Transcription factor</fullName>
        <shortName evidence="5">bHLH transcription factor</shortName>
    </recommendedName>
    <alternativeName>
        <fullName evidence="5">Basic helix-loop-helix protein</fullName>
    </alternativeName>
</protein>
<keyword evidence="9" id="KW-1185">Reference proteome</keyword>
<keyword evidence="4 5" id="KW-0539">Nucleus</keyword>
<dbReference type="GO" id="GO:0005634">
    <property type="term" value="C:nucleus"/>
    <property type="evidence" value="ECO:0007669"/>
    <property type="project" value="UniProtKB-SubCell"/>
</dbReference>
<feature type="domain" description="BHLH" evidence="7">
    <location>
        <begin position="277"/>
        <end position="326"/>
    </location>
</feature>
<accession>A0ABD2XWE8</accession>
<keyword evidence="2 5" id="KW-0805">Transcription regulation</keyword>
<dbReference type="Proteomes" id="UP001630127">
    <property type="component" value="Unassembled WGS sequence"/>
</dbReference>
<evidence type="ECO:0000256" key="6">
    <source>
        <dbReference type="SAM" id="MobiDB-lite"/>
    </source>
</evidence>